<sequence>MRLRASPTSRLKRWISPAACSFWSREASASLRPRHSSSRRSKRLSISPERATSAVMRRRPRSAHCSSRFSPVSTTSFRSSNLACKTKRCS</sequence>
<feature type="compositionally biased region" description="Polar residues" evidence="1">
    <location>
        <begin position="64"/>
        <end position="83"/>
    </location>
</feature>
<protein>
    <submittedName>
        <fullName evidence="2">Putative secreted protein</fullName>
    </submittedName>
</protein>
<feature type="region of interest" description="Disordered" evidence="1">
    <location>
        <begin position="30"/>
        <end position="90"/>
    </location>
</feature>
<evidence type="ECO:0000256" key="1">
    <source>
        <dbReference type="SAM" id="MobiDB-lite"/>
    </source>
</evidence>
<dbReference type="AlphaFoldDB" id="A0A6B0U127"/>
<reference evidence="2" key="1">
    <citation type="submission" date="2019-12" db="EMBL/GenBank/DDBJ databases">
        <title>An insight into the sialome of adult female Ixodes ricinus ticks feeding for 6 days.</title>
        <authorList>
            <person name="Perner J."/>
            <person name="Ribeiro J.M.C."/>
        </authorList>
    </citation>
    <scope>NUCLEOTIDE SEQUENCE</scope>
    <source>
        <strain evidence="2">Semi-engorged</strain>
        <tissue evidence="2">Salivary glands</tissue>
    </source>
</reference>
<name>A0A6B0U127_IXORI</name>
<organism evidence="2">
    <name type="scientific">Ixodes ricinus</name>
    <name type="common">Common tick</name>
    <name type="synonym">Acarus ricinus</name>
    <dbReference type="NCBI Taxonomy" id="34613"/>
    <lineage>
        <taxon>Eukaryota</taxon>
        <taxon>Metazoa</taxon>
        <taxon>Ecdysozoa</taxon>
        <taxon>Arthropoda</taxon>
        <taxon>Chelicerata</taxon>
        <taxon>Arachnida</taxon>
        <taxon>Acari</taxon>
        <taxon>Parasitiformes</taxon>
        <taxon>Ixodida</taxon>
        <taxon>Ixodoidea</taxon>
        <taxon>Ixodidae</taxon>
        <taxon>Ixodinae</taxon>
        <taxon>Ixodes</taxon>
    </lineage>
</organism>
<feature type="compositionally biased region" description="Basic residues" evidence="1">
    <location>
        <begin position="32"/>
        <end position="43"/>
    </location>
</feature>
<evidence type="ECO:0000313" key="2">
    <source>
        <dbReference type="EMBL" id="MXU86172.1"/>
    </source>
</evidence>
<dbReference type="EMBL" id="GIFC01004089">
    <property type="protein sequence ID" value="MXU86172.1"/>
    <property type="molecule type" value="Transcribed_RNA"/>
</dbReference>
<proteinExistence type="predicted"/>
<accession>A0A6B0U127</accession>